<name>A0ABW1WQB5_9HYPH</name>
<feature type="transmembrane region" description="Helical" evidence="2">
    <location>
        <begin position="225"/>
        <end position="242"/>
    </location>
</feature>
<feature type="transmembrane region" description="Helical" evidence="2">
    <location>
        <begin position="158"/>
        <end position="175"/>
    </location>
</feature>
<evidence type="ECO:0000313" key="4">
    <source>
        <dbReference type="EMBL" id="MFC6389365.1"/>
    </source>
</evidence>
<evidence type="ECO:0000259" key="3">
    <source>
        <dbReference type="Pfam" id="PF01757"/>
    </source>
</evidence>
<gene>
    <name evidence="4" type="ORF">ACFQDP_08430</name>
</gene>
<keyword evidence="2" id="KW-1133">Transmembrane helix</keyword>
<evidence type="ECO:0000256" key="1">
    <source>
        <dbReference type="SAM" id="MobiDB-lite"/>
    </source>
</evidence>
<dbReference type="GO" id="GO:0016746">
    <property type="term" value="F:acyltransferase activity"/>
    <property type="evidence" value="ECO:0007669"/>
    <property type="project" value="UniProtKB-KW"/>
</dbReference>
<reference evidence="5" key="1">
    <citation type="journal article" date="2019" name="Int. J. Syst. Evol. Microbiol.">
        <title>The Global Catalogue of Microorganisms (GCM) 10K type strain sequencing project: providing services to taxonomists for standard genome sequencing and annotation.</title>
        <authorList>
            <consortium name="The Broad Institute Genomics Platform"/>
            <consortium name="The Broad Institute Genome Sequencing Center for Infectious Disease"/>
            <person name="Wu L."/>
            <person name="Ma J."/>
        </authorList>
    </citation>
    <scope>NUCLEOTIDE SEQUENCE [LARGE SCALE GENOMIC DNA]</scope>
    <source>
        <strain evidence="5">CCUG 36916</strain>
    </source>
</reference>
<proteinExistence type="predicted"/>
<feature type="domain" description="Acyltransferase 3" evidence="3">
    <location>
        <begin position="10"/>
        <end position="336"/>
    </location>
</feature>
<dbReference type="RefSeq" id="WP_192283447.1">
    <property type="nucleotide sequence ID" value="NZ_JBHSTT010000028.1"/>
</dbReference>
<dbReference type="Pfam" id="PF01757">
    <property type="entry name" value="Acyl_transf_3"/>
    <property type="match status" value="1"/>
</dbReference>
<dbReference type="InterPro" id="IPR002656">
    <property type="entry name" value="Acyl_transf_3_dom"/>
</dbReference>
<keyword evidence="2" id="KW-0812">Transmembrane</keyword>
<keyword evidence="5" id="KW-1185">Reference proteome</keyword>
<feature type="transmembrane region" description="Helical" evidence="2">
    <location>
        <begin position="278"/>
        <end position="298"/>
    </location>
</feature>
<feature type="compositionally biased region" description="Pro residues" evidence="1">
    <location>
        <begin position="356"/>
        <end position="369"/>
    </location>
</feature>
<protein>
    <submittedName>
        <fullName evidence="4">Acyltransferase family protein</fullName>
        <ecNumber evidence="4">2.3.-.-</ecNumber>
    </submittedName>
</protein>
<accession>A0ABW1WQB5</accession>
<feature type="transmembrane region" description="Helical" evidence="2">
    <location>
        <begin position="9"/>
        <end position="27"/>
    </location>
</feature>
<feature type="region of interest" description="Disordered" evidence="1">
    <location>
        <begin position="356"/>
        <end position="381"/>
    </location>
</feature>
<dbReference type="InterPro" id="IPR050879">
    <property type="entry name" value="Acyltransferase_3"/>
</dbReference>
<keyword evidence="4" id="KW-0012">Acyltransferase</keyword>
<feature type="transmembrane region" description="Helical" evidence="2">
    <location>
        <begin position="88"/>
        <end position="104"/>
    </location>
</feature>
<dbReference type="PANTHER" id="PTHR23028">
    <property type="entry name" value="ACETYLTRANSFERASE"/>
    <property type="match status" value="1"/>
</dbReference>
<feature type="transmembrane region" description="Helical" evidence="2">
    <location>
        <begin position="248"/>
        <end position="266"/>
    </location>
</feature>
<evidence type="ECO:0000256" key="2">
    <source>
        <dbReference type="SAM" id="Phobius"/>
    </source>
</evidence>
<dbReference type="EMBL" id="JBHSTT010000028">
    <property type="protein sequence ID" value="MFC6389365.1"/>
    <property type="molecule type" value="Genomic_DNA"/>
</dbReference>
<evidence type="ECO:0000313" key="5">
    <source>
        <dbReference type="Proteomes" id="UP001596237"/>
    </source>
</evidence>
<organism evidence="4 5">
    <name type="scientific">Methylorubrum zatmanii</name>
    <dbReference type="NCBI Taxonomy" id="29429"/>
    <lineage>
        <taxon>Bacteria</taxon>
        <taxon>Pseudomonadati</taxon>
        <taxon>Pseudomonadota</taxon>
        <taxon>Alphaproteobacteria</taxon>
        <taxon>Hyphomicrobiales</taxon>
        <taxon>Methylobacteriaceae</taxon>
        <taxon>Methylorubrum</taxon>
    </lineage>
</organism>
<feature type="transmembrane region" description="Helical" evidence="2">
    <location>
        <begin position="47"/>
        <end position="68"/>
    </location>
</feature>
<dbReference type="EC" id="2.3.-.-" evidence="4"/>
<sequence>MLDRKAREIQLDVIRGVAIVLAMGWHLNGGDMTFAASDVWLTPGRIIGWAGVDLFFVLSGFLVGGLVVREVSATRGFDYRRFLIRRAFRLWPVLYVYLAVQVVLTDRPWTGFVPQVLLHVQNYFETPLHHLWSLAVEEQFYLLIGLSLPFLARLRLGAGHVLAGLVAVILATWLLRPLVALAGADPISIQIQTQYRLDGLALGVALALLSQRFPEIYARLARPRLAHFAAALAAFAALFWLTDDLSRSCFGYTLAALGSGLAILAVHGSRHRFFASPAARLLAILGLYSYPMYVWHNGIGNRITPQLAAFAGITSPDLVVIAKYALSIVLAIAIGLAIEQPFMRLRDRLFARPGPLPARPSGPASPDPAHPLAAVRAGDRS</sequence>
<keyword evidence="4" id="KW-0808">Transferase</keyword>
<keyword evidence="2" id="KW-0472">Membrane</keyword>
<feature type="transmembrane region" description="Helical" evidence="2">
    <location>
        <begin position="318"/>
        <end position="338"/>
    </location>
</feature>
<dbReference type="Proteomes" id="UP001596237">
    <property type="component" value="Unassembled WGS sequence"/>
</dbReference>
<dbReference type="PANTHER" id="PTHR23028:SF53">
    <property type="entry name" value="ACYL_TRANSF_3 DOMAIN-CONTAINING PROTEIN"/>
    <property type="match status" value="1"/>
</dbReference>
<comment type="caution">
    <text evidence="4">The sequence shown here is derived from an EMBL/GenBank/DDBJ whole genome shotgun (WGS) entry which is preliminary data.</text>
</comment>